<evidence type="ECO:0000256" key="4">
    <source>
        <dbReference type="ARBA" id="ARBA00016452"/>
    </source>
</evidence>
<protein>
    <recommendedName>
        <fullName evidence="4 12">Heme exporter protein B</fullName>
    </recommendedName>
</protein>
<dbReference type="NCBIfam" id="TIGR01190">
    <property type="entry name" value="ccmB"/>
    <property type="match status" value="1"/>
</dbReference>
<dbReference type="GO" id="GO:0005886">
    <property type="term" value="C:plasma membrane"/>
    <property type="evidence" value="ECO:0007669"/>
    <property type="project" value="UniProtKB-SubCell"/>
</dbReference>
<keyword evidence="11 12" id="KW-0472">Membrane</keyword>
<feature type="transmembrane region" description="Helical" evidence="13">
    <location>
        <begin position="50"/>
        <end position="67"/>
    </location>
</feature>
<evidence type="ECO:0000256" key="13">
    <source>
        <dbReference type="SAM" id="Phobius"/>
    </source>
</evidence>
<dbReference type="AlphaFoldDB" id="K6Z0Z9"/>
<evidence type="ECO:0000313" key="14">
    <source>
        <dbReference type="EMBL" id="GAC29841.1"/>
    </source>
</evidence>
<dbReference type="InterPro" id="IPR026031">
    <property type="entry name" value="Cyt_c_CcmB_bac"/>
</dbReference>
<name>K6Z0Z9_9ALTE</name>
<gene>
    <name evidence="14" type="primary">ccmB</name>
    <name evidence="14" type="ORF">GPAL_2990</name>
</gene>
<dbReference type="RefSeq" id="WP_006013285.1">
    <property type="nucleotide sequence ID" value="NZ_BAEQ01000050.1"/>
</dbReference>
<keyword evidence="8 13" id="KW-0812">Transmembrane</keyword>
<comment type="function">
    <text evidence="1 12">Required for the export of heme to the periplasm for the biogenesis of c-type cytochromes.</text>
</comment>
<evidence type="ECO:0000256" key="11">
    <source>
        <dbReference type="ARBA" id="ARBA00023136"/>
    </source>
</evidence>
<dbReference type="EMBL" id="BAEQ01000050">
    <property type="protein sequence ID" value="GAC29841.1"/>
    <property type="molecule type" value="Genomic_DNA"/>
</dbReference>
<feature type="transmembrane region" description="Helical" evidence="13">
    <location>
        <begin position="160"/>
        <end position="181"/>
    </location>
</feature>
<evidence type="ECO:0000256" key="10">
    <source>
        <dbReference type="ARBA" id="ARBA00022989"/>
    </source>
</evidence>
<comment type="subcellular location">
    <subcellularLocation>
        <location evidence="2">Cell inner membrane</location>
        <topology evidence="2">Multi-pass membrane protein</topology>
    </subcellularLocation>
</comment>
<dbReference type="PANTHER" id="PTHR30070">
    <property type="entry name" value="HEME EXPORTER PROTEIN B"/>
    <property type="match status" value="1"/>
</dbReference>
<dbReference type="Pfam" id="PF03379">
    <property type="entry name" value="CcmB"/>
    <property type="match status" value="1"/>
</dbReference>
<feature type="transmembrane region" description="Helical" evidence="13">
    <location>
        <begin position="193"/>
        <end position="216"/>
    </location>
</feature>
<dbReference type="PRINTS" id="PR01414">
    <property type="entry name" value="CCMBBIOGNSIS"/>
</dbReference>
<evidence type="ECO:0000256" key="9">
    <source>
        <dbReference type="ARBA" id="ARBA00022748"/>
    </source>
</evidence>
<dbReference type="PIRSF" id="PIRSF002764">
    <property type="entry name" value="CcmB"/>
    <property type="match status" value="1"/>
</dbReference>
<evidence type="ECO:0000256" key="12">
    <source>
        <dbReference type="PIRNR" id="PIRNR002764"/>
    </source>
</evidence>
<keyword evidence="5 12" id="KW-0813">Transport</keyword>
<keyword evidence="15" id="KW-1185">Reference proteome</keyword>
<evidence type="ECO:0000256" key="5">
    <source>
        <dbReference type="ARBA" id="ARBA00022448"/>
    </source>
</evidence>
<organism evidence="14 15">
    <name type="scientific">Brumicola pallidula DSM 14239 = ACAM 615</name>
    <dbReference type="NCBI Taxonomy" id="1121922"/>
    <lineage>
        <taxon>Bacteria</taxon>
        <taxon>Pseudomonadati</taxon>
        <taxon>Pseudomonadota</taxon>
        <taxon>Gammaproteobacteria</taxon>
        <taxon>Alteromonadales</taxon>
        <taxon>Alteromonadaceae</taxon>
        <taxon>Brumicola</taxon>
    </lineage>
</organism>
<sequence>MVALQSVFLKDVALAYRQRAELMQPLMFFVLVITLFPLAIGPSPETLQRIGGGVIWVAAILSLLLGMERMFRDDFADGSLEQYMLSPTPLYMIVVVKVLTHWLMHIVPLFLISPLLALFLNLTFDMYVALMLTLLLGTPLISFIGGIGVALTVGLHRGGVLLALLLIPIFIPLLIFATSAIESASMLLPYHSQLAIIAGLLLFSVALSPMAIAYSLKVSQN</sequence>
<keyword evidence="9 12" id="KW-0201">Cytochrome c-type biogenesis</keyword>
<dbReference type="PANTHER" id="PTHR30070:SF1">
    <property type="entry name" value="CYTOCHROME C BIOGENESIS B-RELATED"/>
    <property type="match status" value="1"/>
</dbReference>
<keyword evidence="6 12" id="KW-1003">Cell membrane</keyword>
<evidence type="ECO:0000313" key="15">
    <source>
        <dbReference type="Proteomes" id="UP000006251"/>
    </source>
</evidence>
<accession>K6Z0Z9</accession>
<evidence type="ECO:0000256" key="1">
    <source>
        <dbReference type="ARBA" id="ARBA00002442"/>
    </source>
</evidence>
<dbReference type="InterPro" id="IPR003544">
    <property type="entry name" value="Cyt_c_biogenesis_CcmB"/>
</dbReference>
<evidence type="ECO:0000256" key="8">
    <source>
        <dbReference type="ARBA" id="ARBA00022692"/>
    </source>
</evidence>
<evidence type="ECO:0000256" key="6">
    <source>
        <dbReference type="ARBA" id="ARBA00022475"/>
    </source>
</evidence>
<dbReference type="STRING" id="1121922.GCA_000428905_00465"/>
<dbReference type="Proteomes" id="UP000006251">
    <property type="component" value="Unassembled WGS sequence"/>
</dbReference>
<dbReference type="OrthoDB" id="9799895at2"/>
<dbReference type="GO" id="GO:1903607">
    <property type="term" value="P:cytochrome c biosynthetic process"/>
    <property type="evidence" value="ECO:0007669"/>
    <property type="project" value="TreeGrafter"/>
</dbReference>
<dbReference type="GO" id="GO:0015232">
    <property type="term" value="F:heme transmembrane transporter activity"/>
    <property type="evidence" value="ECO:0007669"/>
    <property type="project" value="InterPro"/>
</dbReference>
<dbReference type="GO" id="GO:0017004">
    <property type="term" value="P:cytochrome complex assembly"/>
    <property type="evidence" value="ECO:0007669"/>
    <property type="project" value="UniProtKB-KW"/>
</dbReference>
<comment type="caution">
    <text evidence="14">The sequence shown here is derived from an EMBL/GenBank/DDBJ whole genome shotgun (WGS) entry which is preliminary data.</text>
</comment>
<feature type="transmembrane region" description="Helical" evidence="13">
    <location>
        <begin position="26"/>
        <end position="44"/>
    </location>
</feature>
<proteinExistence type="inferred from homology"/>
<reference evidence="15" key="1">
    <citation type="journal article" date="2014" name="Environ. Microbiol.">
        <title>Comparative genomics of the marine bacterial genus Glaciecola reveals the high degree of genomic diversity and genomic characteristic for cold adaptation.</title>
        <authorList>
            <person name="Qin Q.L."/>
            <person name="Xie B.B."/>
            <person name="Yu Y."/>
            <person name="Shu Y.L."/>
            <person name="Rong J.C."/>
            <person name="Zhang Y.J."/>
            <person name="Zhao D.L."/>
            <person name="Chen X.L."/>
            <person name="Zhang X.Y."/>
            <person name="Chen B."/>
            <person name="Zhou B.C."/>
            <person name="Zhang Y.Z."/>
        </authorList>
    </citation>
    <scope>NUCLEOTIDE SEQUENCE [LARGE SCALE GENOMIC DNA]</scope>
    <source>
        <strain evidence="15">ACAM 615</strain>
    </source>
</reference>
<evidence type="ECO:0000256" key="2">
    <source>
        <dbReference type="ARBA" id="ARBA00004429"/>
    </source>
</evidence>
<feature type="transmembrane region" description="Helical" evidence="13">
    <location>
        <begin position="126"/>
        <end position="153"/>
    </location>
</feature>
<feature type="transmembrane region" description="Helical" evidence="13">
    <location>
        <begin position="88"/>
        <end position="120"/>
    </location>
</feature>
<evidence type="ECO:0000256" key="3">
    <source>
        <dbReference type="ARBA" id="ARBA00010544"/>
    </source>
</evidence>
<evidence type="ECO:0000256" key="7">
    <source>
        <dbReference type="ARBA" id="ARBA00022519"/>
    </source>
</evidence>
<comment type="similarity">
    <text evidence="3 12">Belongs to the CcmB/CycW/HelB family.</text>
</comment>
<keyword evidence="7 12" id="KW-0997">Cell inner membrane</keyword>
<keyword evidence="10 13" id="KW-1133">Transmembrane helix</keyword>